<dbReference type="KEGG" id="eaz:JHT90_12220"/>
<organism evidence="1 2">
    <name type="scientific">Entomomonas asaccharolytica</name>
    <dbReference type="NCBI Taxonomy" id="2785331"/>
    <lineage>
        <taxon>Bacteria</taxon>
        <taxon>Pseudomonadati</taxon>
        <taxon>Pseudomonadota</taxon>
        <taxon>Gammaproteobacteria</taxon>
        <taxon>Pseudomonadales</taxon>
        <taxon>Pseudomonadaceae</taxon>
        <taxon>Entomomonas</taxon>
    </lineage>
</organism>
<dbReference type="RefSeq" id="WP_201091376.1">
    <property type="nucleotide sequence ID" value="NZ_CP067393.1"/>
</dbReference>
<evidence type="ECO:0000313" key="1">
    <source>
        <dbReference type="EMBL" id="QQP85139.1"/>
    </source>
</evidence>
<dbReference type="SUPFAM" id="SSF53448">
    <property type="entry name" value="Nucleotide-diphospho-sugar transferases"/>
    <property type="match status" value="1"/>
</dbReference>
<accession>A0A974NEI4</accession>
<dbReference type="InterPro" id="IPR029044">
    <property type="entry name" value="Nucleotide-diphossugar_trans"/>
</dbReference>
<name>A0A974NEI4_9GAMM</name>
<reference evidence="1 2" key="1">
    <citation type="submission" date="2021-01" db="EMBL/GenBank/DDBJ databases">
        <title>Entomomonas sp. F2A isolated from a house cricket (Acheta domesticus).</title>
        <authorList>
            <person name="Spergser J."/>
            <person name="Busse H.-J."/>
        </authorList>
    </citation>
    <scope>NUCLEOTIDE SEQUENCE [LARGE SCALE GENOMIC DNA]</scope>
    <source>
        <strain evidence="1 2">F2A</strain>
    </source>
</reference>
<gene>
    <name evidence="1" type="ORF">JHT90_12220</name>
</gene>
<dbReference type="Gene3D" id="3.90.550.10">
    <property type="entry name" value="Spore Coat Polysaccharide Biosynthesis Protein SpsA, Chain A"/>
    <property type="match status" value="1"/>
</dbReference>
<dbReference type="Proteomes" id="UP000595278">
    <property type="component" value="Chromosome"/>
</dbReference>
<keyword evidence="2" id="KW-1185">Reference proteome</keyword>
<evidence type="ECO:0000313" key="2">
    <source>
        <dbReference type="Proteomes" id="UP000595278"/>
    </source>
</evidence>
<protein>
    <submittedName>
        <fullName evidence="1">Uncharacterized protein</fullName>
    </submittedName>
</protein>
<dbReference type="AlphaFoldDB" id="A0A974NEI4"/>
<proteinExistence type="predicted"/>
<dbReference type="EMBL" id="CP067393">
    <property type="protein sequence ID" value="QQP85139.1"/>
    <property type="molecule type" value="Genomic_DNA"/>
</dbReference>
<sequence>MVLNNYSGVIPNKVANQLLYIVYGDNLNYQIETKLSILSILRHTKQANFSIRIITDRPTDYEGWPVEILPLNEQLLKDWLGPTNYHYRRKAVGILTALPYAERTVFLDTDTILTTDANQLFTLFTKGQVLVDCIEGNWNQCIHDDLMGKVNKYLIANYPQLDTSLKILNSGVLGVFAEDSSLIEKAIELIDELWLEDPQCRVLEQFCLAMSFDKQRTLVAHNIIYHYWSKKEFFHQMGKCFFEKYGYAYQIDYPEKSAEILTTIIRPSFFKRLMLRLKIRSFPKKQRSGLLKLLYALSLRSNGYEGCQKAAYWLQAMNKDFPRYNPKAYDQFKQGQWPTDYQHIATVKQQQDFLAFLTKQQLIN</sequence>